<feature type="compositionally biased region" description="Gly residues" evidence="1">
    <location>
        <begin position="185"/>
        <end position="196"/>
    </location>
</feature>
<dbReference type="EMBL" id="PGOL01001987">
    <property type="protein sequence ID" value="PKI51896.1"/>
    <property type="molecule type" value="Genomic_DNA"/>
</dbReference>
<gene>
    <name evidence="2" type="ORF">CRG98_027729</name>
</gene>
<name>A0A2I0J874_PUNGR</name>
<dbReference type="AlphaFoldDB" id="A0A2I0J874"/>
<comment type="caution">
    <text evidence="2">The sequence shown here is derived from an EMBL/GenBank/DDBJ whole genome shotgun (WGS) entry which is preliminary data.</text>
</comment>
<dbReference type="Proteomes" id="UP000233551">
    <property type="component" value="Unassembled WGS sequence"/>
</dbReference>
<reference evidence="2 3" key="1">
    <citation type="submission" date="2017-11" db="EMBL/GenBank/DDBJ databases">
        <title>De-novo sequencing of pomegranate (Punica granatum L.) genome.</title>
        <authorList>
            <person name="Akparov Z."/>
            <person name="Amiraslanov A."/>
            <person name="Hajiyeva S."/>
            <person name="Abbasov M."/>
            <person name="Kaur K."/>
            <person name="Hamwieh A."/>
            <person name="Solovyev V."/>
            <person name="Salamov A."/>
            <person name="Braich B."/>
            <person name="Kosarev P."/>
            <person name="Mahmoud A."/>
            <person name="Hajiyev E."/>
            <person name="Babayeva S."/>
            <person name="Izzatullayeva V."/>
            <person name="Mammadov A."/>
            <person name="Mammadov A."/>
            <person name="Sharifova S."/>
            <person name="Ojaghi J."/>
            <person name="Eynullazada K."/>
            <person name="Bayramov B."/>
            <person name="Abdulazimova A."/>
            <person name="Shahmuradov I."/>
        </authorList>
    </citation>
    <scope>NUCLEOTIDE SEQUENCE [LARGE SCALE GENOMIC DNA]</scope>
    <source>
        <strain evidence="3">cv. AG2017</strain>
        <tissue evidence="2">Leaf</tissue>
    </source>
</reference>
<evidence type="ECO:0000313" key="3">
    <source>
        <dbReference type="Proteomes" id="UP000233551"/>
    </source>
</evidence>
<proteinExistence type="predicted"/>
<feature type="region of interest" description="Disordered" evidence="1">
    <location>
        <begin position="131"/>
        <end position="217"/>
    </location>
</feature>
<organism evidence="2 3">
    <name type="scientific">Punica granatum</name>
    <name type="common">Pomegranate</name>
    <dbReference type="NCBI Taxonomy" id="22663"/>
    <lineage>
        <taxon>Eukaryota</taxon>
        <taxon>Viridiplantae</taxon>
        <taxon>Streptophyta</taxon>
        <taxon>Embryophyta</taxon>
        <taxon>Tracheophyta</taxon>
        <taxon>Spermatophyta</taxon>
        <taxon>Magnoliopsida</taxon>
        <taxon>eudicotyledons</taxon>
        <taxon>Gunneridae</taxon>
        <taxon>Pentapetalae</taxon>
        <taxon>rosids</taxon>
        <taxon>malvids</taxon>
        <taxon>Myrtales</taxon>
        <taxon>Lythraceae</taxon>
        <taxon>Punica</taxon>
    </lineage>
</organism>
<feature type="compositionally biased region" description="Basic and acidic residues" evidence="1">
    <location>
        <begin position="134"/>
        <end position="159"/>
    </location>
</feature>
<protein>
    <submittedName>
        <fullName evidence="2">Uncharacterized protein</fullName>
    </submittedName>
</protein>
<feature type="compositionally biased region" description="Acidic residues" evidence="1">
    <location>
        <begin position="160"/>
        <end position="170"/>
    </location>
</feature>
<evidence type="ECO:0000256" key="1">
    <source>
        <dbReference type="SAM" id="MobiDB-lite"/>
    </source>
</evidence>
<accession>A0A2I0J874</accession>
<keyword evidence="3" id="KW-1185">Reference proteome</keyword>
<feature type="compositionally biased region" description="Acidic residues" evidence="1">
    <location>
        <begin position="206"/>
        <end position="217"/>
    </location>
</feature>
<evidence type="ECO:0000313" key="2">
    <source>
        <dbReference type="EMBL" id="PKI51896.1"/>
    </source>
</evidence>
<sequence>MGSQSMPMFDEIYRGIEDITGRMEQLKVKKPFTGDDGKGILDPLNAWTKGMLRRRQNVAMMESYGEDASSFYGNQLTSQSYFGTSSQSREKEGELVREGKRRRMVMVQWNREGERAGTQKRKRWNVSCCYQGGQERKGPKAEDGEEVKERKGCRERRKEEDEEGETEEETVTVMAGEKKEDDAGGDGLFFGDGAEQGEGRQRIEGLEGDGELEMAGA</sequence>